<organism evidence="1 2">
    <name type="scientific">Acinetobacter lwoffii</name>
    <dbReference type="NCBI Taxonomy" id="28090"/>
    <lineage>
        <taxon>Bacteria</taxon>
        <taxon>Pseudomonadati</taxon>
        <taxon>Pseudomonadota</taxon>
        <taxon>Gammaproteobacteria</taxon>
        <taxon>Moraxellales</taxon>
        <taxon>Moraxellaceae</taxon>
        <taxon>Acinetobacter</taxon>
    </lineage>
</organism>
<dbReference type="Proteomes" id="UP000509126">
    <property type="component" value="Chromosome"/>
</dbReference>
<proteinExistence type="predicted"/>
<dbReference type="InterPro" id="IPR038343">
    <property type="entry name" value="DUF4951_sf"/>
</dbReference>
<sequence>MLKLVLLNSLLLLTATTSFADLYLSEKIRPKIKSLLNTEIERLPIPATPNNMILPEFGKGIIGWGAGPKDAEARFLNITQVDVETMKQEGLSLAMAQAWQNFYENETLRNPGNPTAPFRAQLMKKIVSLW</sequence>
<gene>
    <name evidence="1" type="ORF">FOB19_14925</name>
</gene>
<accession>A0A6N1N3W6</accession>
<dbReference type="Gene3D" id="4.10.640.20">
    <property type="match status" value="1"/>
</dbReference>
<dbReference type="AlphaFoldDB" id="A0A6N1N3W6"/>
<dbReference type="EMBL" id="CP054803">
    <property type="protein sequence ID" value="QKU22566.1"/>
    <property type="molecule type" value="Genomic_DNA"/>
</dbReference>
<evidence type="ECO:0000313" key="1">
    <source>
        <dbReference type="EMBL" id="QKU22566.1"/>
    </source>
</evidence>
<dbReference type="RefSeq" id="WP_005250810.1">
    <property type="nucleotide sequence ID" value="NZ_CP054803.1"/>
</dbReference>
<dbReference type="InterPro" id="IPR032538">
    <property type="entry name" value="DUF4951"/>
</dbReference>
<evidence type="ECO:0000313" key="2">
    <source>
        <dbReference type="Proteomes" id="UP000509126"/>
    </source>
</evidence>
<dbReference type="Pfam" id="PF16309">
    <property type="entry name" value="DUF4951"/>
    <property type="match status" value="1"/>
</dbReference>
<name>A0A6N1N3W6_ACILW</name>
<reference evidence="1 2" key="1">
    <citation type="submission" date="2019-11" db="EMBL/GenBank/DDBJ databases">
        <title>FDA dAtabase for Regulatory Grade micrObial Sequences (FDA-ARGOS): Supporting development and validation of Infectious Disease Dx tests.</title>
        <authorList>
            <person name="Patel R."/>
            <person name="Rucinski S."/>
            <person name="Tallon L."/>
            <person name="Sadzewicz L."/>
            <person name="Vavikolanu K."/>
            <person name="Mehta A."/>
            <person name="Aluvathingal J."/>
            <person name="Nadendla S."/>
            <person name="Nandy P."/>
            <person name="Geyer C."/>
            <person name="Yan Y."/>
            <person name="Sichtig H."/>
        </authorList>
    </citation>
    <scope>NUCLEOTIDE SEQUENCE [LARGE SCALE GENOMIC DNA]</scope>
    <source>
        <strain evidence="1 2">FDAARGOS_557</strain>
    </source>
</reference>
<protein>
    <submittedName>
        <fullName evidence="1">DUF4951 domain-containing protein</fullName>
    </submittedName>
</protein>